<accession>A0AAD7QUP6</accession>
<sequence>MGVRIRLVRMGLKRNPIYNITVSDNKRGLNKKPIEVIGTYDAHSKPLPGAPDMKLKEVHLDFARARYWLGVGAQPSDTVTSLFRKFGIMPTPSPPTPKK</sequence>
<evidence type="ECO:0000256" key="1">
    <source>
        <dbReference type="ARBA" id="ARBA00006668"/>
    </source>
</evidence>
<evidence type="ECO:0000313" key="5">
    <source>
        <dbReference type="Proteomes" id="UP001217417"/>
    </source>
</evidence>
<dbReference type="EMBL" id="JARPMG010000003">
    <property type="protein sequence ID" value="KAJ8101848.1"/>
    <property type="molecule type" value="Genomic_DNA"/>
</dbReference>
<comment type="similarity">
    <text evidence="1">Belongs to the bacterial ribosomal protein bS16 family.</text>
</comment>
<keyword evidence="2 4" id="KW-0689">Ribosomal protein</keyword>
<dbReference type="RefSeq" id="XP_056045298.1">
    <property type="nucleotide sequence ID" value="XM_056186975.1"/>
</dbReference>
<evidence type="ECO:0000256" key="2">
    <source>
        <dbReference type="ARBA" id="ARBA00022980"/>
    </source>
</evidence>
<dbReference type="GO" id="GO:0003735">
    <property type="term" value="F:structural constituent of ribosome"/>
    <property type="evidence" value="ECO:0007669"/>
    <property type="project" value="InterPro"/>
</dbReference>
<gene>
    <name evidence="4" type="ORF">POJ06DRAFT_248038</name>
</gene>
<evidence type="ECO:0000313" key="4">
    <source>
        <dbReference type="EMBL" id="KAJ8101848.1"/>
    </source>
</evidence>
<keyword evidence="5" id="KW-1185">Reference proteome</keyword>
<dbReference type="PANTHER" id="PTHR12919:SF20">
    <property type="entry name" value="SMALL RIBOSOMAL SUBUNIT PROTEIN BS16M"/>
    <property type="match status" value="1"/>
</dbReference>
<dbReference type="SUPFAM" id="SSF54565">
    <property type="entry name" value="Ribosomal protein S16"/>
    <property type="match status" value="1"/>
</dbReference>
<dbReference type="GO" id="GO:0032543">
    <property type="term" value="P:mitochondrial translation"/>
    <property type="evidence" value="ECO:0007669"/>
    <property type="project" value="TreeGrafter"/>
</dbReference>
<dbReference type="HAMAP" id="MF_00385">
    <property type="entry name" value="Ribosomal_bS16"/>
    <property type="match status" value="1"/>
</dbReference>
<dbReference type="Proteomes" id="UP001217417">
    <property type="component" value="Unassembled WGS sequence"/>
</dbReference>
<comment type="caution">
    <text evidence="4">The sequence shown here is derived from an EMBL/GenBank/DDBJ whole genome shotgun (WGS) entry which is preliminary data.</text>
</comment>
<dbReference type="GO" id="GO:0005763">
    <property type="term" value="C:mitochondrial small ribosomal subunit"/>
    <property type="evidence" value="ECO:0007669"/>
    <property type="project" value="TreeGrafter"/>
</dbReference>
<dbReference type="PANTHER" id="PTHR12919">
    <property type="entry name" value="30S RIBOSOMAL PROTEIN S16"/>
    <property type="match status" value="1"/>
</dbReference>
<proteinExistence type="inferred from homology"/>
<evidence type="ECO:0000256" key="3">
    <source>
        <dbReference type="ARBA" id="ARBA00023274"/>
    </source>
</evidence>
<keyword evidence="3" id="KW-0687">Ribonucleoprotein</keyword>
<dbReference type="InterPro" id="IPR000307">
    <property type="entry name" value="Ribosomal_bS16"/>
</dbReference>
<dbReference type="NCBIfam" id="TIGR00002">
    <property type="entry name" value="S16"/>
    <property type="match status" value="1"/>
</dbReference>
<dbReference type="InterPro" id="IPR023803">
    <property type="entry name" value="Ribosomal_bS16_dom_sf"/>
</dbReference>
<reference evidence="4" key="1">
    <citation type="submission" date="2023-03" db="EMBL/GenBank/DDBJ databases">
        <title>Near-Complete genome sequence of Lipomyces tetrasporous NRRL Y-64009, an oleaginous yeast capable of growing on lignocellulosic hydrolysates.</title>
        <authorList>
            <consortium name="Lawrence Berkeley National Laboratory"/>
            <person name="Jagtap S.S."/>
            <person name="Liu J.-J."/>
            <person name="Walukiewicz H.E."/>
            <person name="Pangilinan J."/>
            <person name="Lipzen A."/>
            <person name="Ahrendt S."/>
            <person name="Koriabine M."/>
            <person name="Cobaugh K."/>
            <person name="Salamov A."/>
            <person name="Yoshinaga Y."/>
            <person name="Ng V."/>
            <person name="Daum C."/>
            <person name="Grigoriev I.V."/>
            <person name="Slininger P.J."/>
            <person name="Dien B.S."/>
            <person name="Jin Y.-S."/>
            <person name="Rao C.V."/>
        </authorList>
    </citation>
    <scope>NUCLEOTIDE SEQUENCE</scope>
    <source>
        <strain evidence="4">NRRL Y-64009</strain>
    </source>
</reference>
<name>A0AAD7QUP6_9ASCO</name>
<dbReference type="Gene3D" id="3.30.1320.10">
    <property type="match status" value="1"/>
</dbReference>
<dbReference type="GeneID" id="80882141"/>
<organism evidence="4 5">
    <name type="scientific">Lipomyces tetrasporus</name>
    <dbReference type="NCBI Taxonomy" id="54092"/>
    <lineage>
        <taxon>Eukaryota</taxon>
        <taxon>Fungi</taxon>
        <taxon>Dikarya</taxon>
        <taxon>Ascomycota</taxon>
        <taxon>Saccharomycotina</taxon>
        <taxon>Lipomycetes</taxon>
        <taxon>Lipomycetales</taxon>
        <taxon>Lipomycetaceae</taxon>
        <taxon>Lipomyces</taxon>
    </lineage>
</organism>
<dbReference type="AlphaFoldDB" id="A0AAD7QUP6"/>
<protein>
    <submittedName>
        <fullName evidence="4">Ribosomal protein S16, mitochondrial</fullName>
    </submittedName>
</protein>
<dbReference type="Pfam" id="PF00886">
    <property type="entry name" value="Ribosomal_S16"/>
    <property type="match status" value="1"/>
</dbReference>